<keyword evidence="1" id="KW-0678">Repressor</keyword>
<keyword evidence="3" id="KW-0238">DNA-binding</keyword>
<evidence type="ECO:0000313" key="7">
    <source>
        <dbReference type="Proteomes" id="UP000256388"/>
    </source>
</evidence>
<keyword evidence="7" id="KW-1185">Reference proteome</keyword>
<dbReference type="PANTHER" id="PTHR30146">
    <property type="entry name" value="LACI-RELATED TRANSCRIPTIONAL REPRESSOR"/>
    <property type="match status" value="1"/>
</dbReference>
<dbReference type="Pfam" id="PF00356">
    <property type="entry name" value="LacI"/>
    <property type="match status" value="1"/>
</dbReference>
<reference evidence="6 7" key="1">
    <citation type="submission" date="2018-08" db="EMBL/GenBank/DDBJ databases">
        <title>Genomic Encyclopedia of Type Strains, Phase IV (KMG-IV): sequencing the most valuable type-strain genomes for metagenomic binning, comparative biology and taxonomic classification.</title>
        <authorList>
            <person name="Goeker M."/>
        </authorList>
    </citation>
    <scope>NUCLEOTIDE SEQUENCE [LARGE SCALE GENOMIC DNA]</scope>
    <source>
        <strain evidence="6 7">DSM 23923</strain>
    </source>
</reference>
<evidence type="ECO:0000313" key="6">
    <source>
        <dbReference type="EMBL" id="REG10762.1"/>
    </source>
</evidence>
<evidence type="ECO:0000256" key="1">
    <source>
        <dbReference type="ARBA" id="ARBA00022491"/>
    </source>
</evidence>
<dbReference type="SUPFAM" id="SSF47413">
    <property type="entry name" value="lambda repressor-like DNA-binding domains"/>
    <property type="match status" value="1"/>
</dbReference>
<protein>
    <submittedName>
        <fullName evidence="6">LacI family transcriptional regulator</fullName>
    </submittedName>
</protein>
<comment type="caution">
    <text evidence="6">The sequence shown here is derived from an EMBL/GenBank/DDBJ whole genome shotgun (WGS) entry which is preliminary data.</text>
</comment>
<evidence type="ECO:0000256" key="3">
    <source>
        <dbReference type="ARBA" id="ARBA00023125"/>
    </source>
</evidence>
<dbReference type="OrthoDB" id="9784962at2"/>
<dbReference type="GO" id="GO:0000976">
    <property type="term" value="F:transcription cis-regulatory region binding"/>
    <property type="evidence" value="ECO:0007669"/>
    <property type="project" value="TreeGrafter"/>
</dbReference>
<dbReference type="InterPro" id="IPR046335">
    <property type="entry name" value="LacI/GalR-like_sensor"/>
</dbReference>
<dbReference type="Pfam" id="PF13377">
    <property type="entry name" value="Peripla_BP_3"/>
    <property type="match status" value="1"/>
</dbReference>
<organism evidence="6 7">
    <name type="scientific">Pelolinea submarina</name>
    <dbReference type="NCBI Taxonomy" id="913107"/>
    <lineage>
        <taxon>Bacteria</taxon>
        <taxon>Bacillati</taxon>
        <taxon>Chloroflexota</taxon>
        <taxon>Anaerolineae</taxon>
        <taxon>Anaerolineales</taxon>
        <taxon>Anaerolineaceae</taxon>
        <taxon>Pelolinea</taxon>
    </lineage>
</organism>
<dbReference type="AlphaFoldDB" id="A0A3E0AGF0"/>
<evidence type="ECO:0000259" key="5">
    <source>
        <dbReference type="PROSITE" id="PS50932"/>
    </source>
</evidence>
<evidence type="ECO:0000256" key="4">
    <source>
        <dbReference type="ARBA" id="ARBA00023163"/>
    </source>
</evidence>
<keyword evidence="2" id="KW-0805">Transcription regulation</keyword>
<dbReference type="EMBL" id="QUMS01000001">
    <property type="protein sequence ID" value="REG10762.1"/>
    <property type="molecule type" value="Genomic_DNA"/>
</dbReference>
<dbReference type="SUPFAM" id="SSF53822">
    <property type="entry name" value="Periplasmic binding protein-like I"/>
    <property type="match status" value="1"/>
</dbReference>
<dbReference type="CDD" id="cd06267">
    <property type="entry name" value="PBP1_LacI_sugar_binding-like"/>
    <property type="match status" value="1"/>
</dbReference>
<gene>
    <name evidence="6" type="ORF">DFR64_0623</name>
</gene>
<dbReference type="InterPro" id="IPR010982">
    <property type="entry name" value="Lambda_DNA-bd_dom_sf"/>
</dbReference>
<dbReference type="InterPro" id="IPR028082">
    <property type="entry name" value="Peripla_BP_I"/>
</dbReference>
<dbReference type="CDD" id="cd01392">
    <property type="entry name" value="HTH_LacI"/>
    <property type="match status" value="1"/>
</dbReference>
<dbReference type="PRINTS" id="PR00036">
    <property type="entry name" value="HTHLACI"/>
</dbReference>
<name>A0A3E0AGF0_9CHLR</name>
<dbReference type="SMART" id="SM00354">
    <property type="entry name" value="HTH_LACI"/>
    <property type="match status" value="1"/>
</dbReference>
<proteinExistence type="predicted"/>
<evidence type="ECO:0000256" key="2">
    <source>
        <dbReference type="ARBA" id="ARBA00023015"/>
    </source>
</evidence>
<dbReference type="PROSITE" id="PS50932">
    <property type="entry name" value="HTH_LACI_2"/>
    <property type="match status" value="1"/>
</dbReference>
<dbReference type="Proteomes" id="UP000256388">
    <property type="component" value="Unassembled WGS sequence"/>
</dbReference>
<accession>A0A3E0AGF0</accession>
<dbReference type="PROSITE" id="PS00356">
    <property type="entry name" value="HTH_LACI_1"/>
    <property type="match status" value="1"/>
</dbReference>
<keyword evidence="4" id="KW-0804">Transcription</keyword>
<feature type="domain" description="HTH lacI-type" evidence="5">
    <location>
        <begin position="8"/>
        <end position="62"/>
    </location>
</feature>
<dbReference type="PANTHER" id="PTHR30146:SF148">
    <property type="entry name" value="HTH-TYPE TRANSCRIPTIONAL REPRESSOR PURR-RELATED"/>
    <property type="match status" value="1"/>
</dbReference>
<dbReference type="InterPro" id="IPR000843">
    <property type="entry name" value="HTH_LacI"/>
</dbReference>
<sequence>MKTTENTKTIYDVAKNAGVSIATVSRVLNAPDQVSPKTRAKVLAAIDALDFMPKVDARERARKEIGRIGVITPFFTLPSFSQRLRGIAAALVSSPYDLTIYPVDSTARLESYYTVLPYSKQVDGLIIVSLPIDSLALKRLQQSEIPILFVENHIPNFSSLEIDNAEGGRMAAEHFIQKGHSRCAYVGDSVTPEYTLSPEDIRLEGYRKTLMENGLVLPEEYIKLPVFPPRDPDKQVHELLDLPNPPTAIFAATDDLALRVLKIAQKREVSIPDELAIIGFDDIDIAEYLELTTISQSLFESGKLAAEHLMAQMANPTRLVENIFTQLKLIERSTT</sequence>
<dbReference type="GO" id="GO:0003700">
    <property type="term" value="F:DNA-binding transcription factor activity"/>
    <property type="evidence" value="ECO:0007669"/>
    <property type="project" value="TreeGrafter"/>
</dbReference>
<dbReference type="Gene3D" id="3.40.50.2300">
    <property type="match status" value="2"/>
</dbReference>
<dbReference type="RefSeq" id="WP_116223923.1">
    <property type="nucleotide sequence ID" value="NZ_AP018437.1"/>
</dbReference>
<dbReference type="Gene3D" id="1.10.260.40">
    <property type="entry name" value="lambda repressor-like DNA-binding domains"/>
    <property type="match status" value="1"/>
</dbReference>